<dbReference type="Proteomes" id="UP000807342">
    <property type="component" value="Unassembled WGS sequence"/>
</dbReference>
<dbReference type="Pfam" id="PF14040">
    <property type="entry name" value="DNase_NucA_NucB"/>
    <property type="match status" value="1"/>
</dbReference>
<evidence type="ECO:0000259" key="3">
    <source>
        <dbReference type="Pfam" id="PF14040"/>
    </source>
</evidence>
<sequence length="237" mass="25869">MKYSTLFIGLTIFLSKATLGFPVDTETHDPAERDSFNISATAQGYPDNTNEDRSLHQFIERAVTRKKKPAPSKPSTTKGPLRKILPKPGPGRVTKQPSKAPTRPKSPPTQTSAAPMATYTIPCRDEKYPNVCQNWCYYVNYWDCDEQPKNTNREGGSNAATRCMPRSENRSEGSTWGNWINNPGNGTAGIANGQQVRVHLDFTEANASAGYCAGAQACGVRMRGDSAAAVNDGPRQL</sequence>
<keyword evidence="5" id="KW-1185">Reference proteome</keyword>
<dbReference type="OrthoDB" id="3043328at2759"/>
<proteinExistence type="predicted"/>
<feature type="domain" description="Deoxyribonuclease NucA/NucB" evidence="3">
    <location>
        <begin position="142"/>
        <end position="180"/>
    </location>
</feature>
<evidence type="ECO:0000256" key="2">
    <source>
        <dbReference type="SAM" id="SignalP"/>
    </source>
</evidence>
<comment type="caution">
    <text evidence="4">The sequence shown here is derived from an EMBL/GenBank/DDBJ whole genome shotgun (WGS) entry which is preliminary data.</text>
</comment>
<feature type="chain" id="PRO_5040121161" description="Deoxyribonuclease NucA/NucB domain-containing protein" evidence="2">
    <location>
        <begin position="21"/>
        <end position="237"/>
    </location>
</feature>
<feature type="region of interest" description="Disordered" evidence="1">
    <location>
        <begin position="28"/>
        <end position="51"/>
    </location>
</feature>
<feature type="region of interest" description="Disordered" evidence="1">
    <location>
        <begin position="63"/>
        <end position="114"/>
    </location>
</feature>
<name>A0A9P6BVA2_9AGAR</name>
<gene>
    <name evidence="4" type="ORF">P691DRAFT_791204</name>
</gene>
<dbReference type="AlphaFoldDB" id="A0A9P6BVA2"/>
<dbReference type="EMBL" id="MU151874">
    <property type="protein sequence ID" value="KAF9441531.1"/>
    <property type="molecule type" value="Genomic_DNA"/>
</dbReference>
<organism evidence="4 5">
    <name type="scientific">Macrolepiota fuliginosa MF-IS2</name>
    <dbReference type="NCBI Taxonomy" id="1400762"/>
    <lineage>
        <taxon>Eukaryota</taxon>
        <taxon>Fungi</taxon>
        <taxon>Dikarya</taxon>
        <taxon>Basidiomycota</taxon>
        <taxon>Agaricomycotina</taxon>
        <taxon>Agaricomycetes</taxon>
        <taxon>Agaricomycetidae</taxon>
        <taxon>Agaricales</taxon>
        <taxon>Agaricineae</taxon>
        <taxon>Agaricaceae</taxon>
        <taxon>Macrolepiota</taxon>
    </lineage>
</organism>
<dbReference type="InterPro" id="IPR029476">
    <property type="entry name" value="DNase_NucA_NucB"/>
</dbReference>
<evidence type="ECO:0000313" key="4">
    <source>
        <dbReference type="EMBL" id="KAF9441531.1"/>
    </source>
</evidence>
<reference evidence="4" key="1">
    <citation type="submission" date="2020-11" db="EMBL/GenBank/DDBJ databases">
        <authorList>
            <consortium name="DOE Joint Genome Institute"/>
            <person name="Ahrendt S."/>
            <person name="Riley R."/>
            <person name="Andreopoulos W."/>
            <person name="Labutti K."/>
            <person name="Pangilinan J."/>
            <person name="Ruiz-Duenas F.J."/>
            <person name="Barrasa J.M."/>
            <person name="Sanchez-Garcia M."/>
            <person name="Camarero S."/>
            <person name="Miyauchi S."/>
            <person name="Serrano A."/>
            <person name="Linde D."/>
            <person name="Babiker R."/>
            <person name="Drula E."/>
            <person name="Ayuso-Fernandez I."/>
            <person name="Pacheco R."/>
            <person name="Padilla G."/>
            <person name="Ferreira P."/>
            <person name="Barriuso J."/>
            <person name="Kellner H."/>
            <person name="Castanera R."/>
            <person name="Alfaro M."/>
            <person name="Ramirez L."/>
            <person name="Pisabarro A.G."/>
            <person name="Kuo A."/>
            <person name="Tritt A."/>
            <person name="Lipzen A."/>
            <person name="He G."/>
            <person name="Yan M."/>
            <person name="Ng V."/>
            <person name="Cullen D."/>
            <person name="Martin F."/>
            <person name="Rosso M.-N."/>
            <person name="Henrissat B."/>
            <person name="Hibbett D."/>
            <person name="Martinez A.T."/>
            <person name="Grigoriev I.V."/>
        </authorList>
    </citation>
    <scope>NUCLEOTIDE SEQUENCE</scope>
    <source>
        <strain evidence="4">MF-IS2</strain>
    </source>
</reference>
<protein>
    <recommendedName>
        <fullName evidence="3">Deoxyribonuclease NucA/NucB domain-containing protein</fullName>
    </recommendedName>
</protein>
<feature type="region of interest" description="Disordered" evidence="1">
    <location>
        <begin position="151"/>
        <end position="177"/>
    </location>
</feature>
<feature type="signal peptide" evidence="2">
    <location>
        <begin position="1"/>
        <end position="20"/>
    </location>
</feature>
<accession>A0A9P6BVA2</accession>
<feature type="compositionally biased region" description="Polar residues" evidence="1">
    <location>
        <begin position="36"/>
        <end position="48"/>
    </location>
</feature>
<evidence type="ECO:0000313" key="5">
    <source>
        <dbReference type="Proteomes" id="UP000807342"/>
    </source>
</evidence>
<evidence type="ECO:0000256" key="1">
    <source>
        <dbReference type="SAM" id="MobiDB-lite"/>
    </source>
</evidence>
<keyword evidence="2" id="KW-0732">Signal</keyword>